<dbReference type="RefSeq" id="WP_087619429.1">
    <property type="nucleotide sequence ID" value="NZ_NEXX01000001.1"/>
</dbReference>
<comment type="caution">
    <text evidence="3">The sequence shown here is derived from an EMBL/GenBank/DDBJ whole genome shotgun (WGS) entry which is preliminary data.</text>
</comment>
<dbReference type="CDD" id="cd05233">
    <property type="entry name" value="SDR_c"/>
    <property type="match status" value="1"/>
</dbReference>
<dbReference type="Pfam" id="PF13561">
    <property type="entry name" value="adh_short_C2"/>
    <property type="match status" value="1"/>
</dbReference>
<protein>
    <submittedName>
        <fullName evidence="3">Short-chain dehydrogenase</fullName>
    </submittedName>
</protein>
<proteinExistence type="inferred from homology"/>
<name>A0A1Z9Z2X1_9GAMM</name>
<gene>
    <name evidence="3" type="ORF">CAP51_03900</name>
</gene>
<reference evidence="3 4" key="1">
    <citation type="submission" date="2017-05" db="EMBL/GenBank/DDBJ databases">
        <title>Acinetobacter populi ANC 5415 (= PBJ7), whole genome shotgun sequencing project.</title>
        <authorList>
            <person name="Nemec A."/>
            <person name="Radolfova-Krizova L."/>
        </authorList>
    </citation>
    <scope>NUCLEOTIDE SEQUENCE [LARGE SCALE GENOMIC DNA]</scope>
    <source>
        <strain evidence="3 4">PBJ7</strain>
    </source>
</reference>
<evidence type="ECO:0000313" key="4">
    <source>
        <dbReference type="Proteomes" id="UP000196536"/>
    </source>
</evidence>
<evidence type="ECO:0000256" key="1">
    <source>
        <dbReference type="ARBA" id="ARBA00006484"/>
    </source>
</evidence>
<dbReference type="OrthoDB" id="9806974at2"/>
<evidence type="ECO:0000256" key="2">
    <source>
        <dbReference type="ARBA" id="ARBA00023002"/>
    </source>
</evidence>
<dbReference type="Gene3D" id="3.40.50.720">
    <property type="entry name" value="NAD(P)-binding Rossmann-like Domain"/>
    <property type="match status" value="1"/>
</dbReference>
<dbReference type="PANTHER" id="PTHR43477:SF1">
    <property type="entry name" value="DIHYDROANTICAPSIN 7-DEHYDROGENASE"/>
    <property type="match status" value="1"/>
</dbReference>
<sequence>MRLSHKKILITGATSGIGKASVEACLNEGAFVFFTGRDAKKVRDLQKHWGKQSLGLVSDASDWQAQSALVQSITQHTPTLDAIYLNAGDVTHAPLTEWDSISFDRVFNTNVKAPFFLIQSALPLLSKNSTVILCGSTSIHIGLAQSSVYAASKAALRSLVKTLSGELLQRNIRFNLLSPGPTYTDAFDKLGLQDEQKQLMIDEIKNLVPLGRLAKPEELAQAVVFLASDESRFMLGTEILMDGGVANL</sequence>
<dbReference type="InterPro" id="IPR020904">
    <property type="entry name" value="Sc_DH/Rdtase_CS"/>
</dbReference>
<keyword evidence="4" id="KW-1185">Reference proteome</keyword>
<dbReference type="Proteomes" id="UP000196536">
    <property type="component" value="Unassembled WGS sequence"/>
</dbReference>
<dbReference type="PRINTS" id="PR00081">
    <property type="entry name" value="GDHRDH"/>
</dbReference>
<dbReference type="InterPro" id="IPR036291">
    <property type="entry name" value="NAD(P)-bd_dom_sf"/>
</dbReference>
<dbReference type="GO" id="GO:0016491">
    <property type="term" value="F:oxidoreductase activity"/>
    <property type="evidence" value="ECO:0007669"/>
    <property type="project" value="UniProtKB-KW"/>
</dbReference>
<dbReference type="PANTHER" id="PTHR43477">
    <property type="entry name" value="DIHYDROANTICAPSIN 7-DEHYDROGENASE"/>
    <property type="match status" value="1"/>
</dbReference>
<dbReference type="FunFam" id="3.40.50.720:FF:000084">
    <property type="entry name" value="Short-chain dehydrogenase reductase"/>
    <property type="match status" value="1"/>
</dbReference>
<evidence type="ECO:0000313" key="3">
    <source>
        <dbReference type="EMBL" id="OUY08767.1"/>
    </source>
</evidence>
<dbReference type="SUPFAM" id="SSF51735">
    <property type="entry name" value="NAD(P)-binding Rossmann-fold domains"/>
    <property type="match status" value="1"/>
</dbReference>
<dbReference type="InterPro" id="IPR051122">
    <property type="entry name" value="SDR_DHRS6-like"/>
</dbReference>
<organism evidence="3 4">
    <name type="scientific">Acinetobacter populi</name>
    <dbReference type="NCBI Taxonomy" id="1582270"/>
    <lineage>
        <taxon>Bacteria</taxon>
        <taxon>Pseudomonadati</taxon>
        <taxon>Pseudomonadota</taxon>
        <taxon>Gammaproteobacteria</taxon>
        <taxon>Moraxellales</taxon>
        <taxon>Moraxellaceae</taxon>
        <taxon>Acinetobacter</taxon>
    </lineage>
</organism>
<dbReference type="AlphaFoldDB" id="A0A1Z9Z2X1"/>
<comment type="similarity">
    <text evidence="1">Belongs to the short-chain dehydrogenases/reductases (SDR) family.</text>
</comment>
<keyword evidence="2" id="KW-0560">Oxidoreductase</keyword>
<dbReference type="InterPro" id="IPR002347">
    <property type="entry name" value="SDR_fam"/>
</dbReference>
<accession>A0A1Z9Z2X1</accession>
<dbReference type="PROSITE" id="PS00061">
    <property type="entry name" value="ADH_SHORT"/>
    <property type="match status" value="1"/>
</dbReference>
<dbReference type="EMBL" id="NEXX01000001">
    <property type="protein sequence ID" value="OUY08767.1"/>
    <property type="molecule type" value="Genomic_DNA"/>
</dbReference>